<evidence type="ECO:0000313" key="3">
    <source>
        <dbReference type="Proteomes" id="UP000799770"/>
    </source>
</evidence>
<dbReference type="AlphaFoldDB" id="A0A6A5ZQX9"/>
<keyword evidence="1" id="KW-0732">Signal</keyword>
<gene>
    <name evidence="2" type="ORF">BDV96DRAFT_595111</name>
</gene>
<evidence type="ECO:0000256" key="1">
    <source>
        <dbReference type="SAM" id="SignalP"/>
    </source>
</evidence>
<keyword evidence="3" id="KW-1185">Reference proteome</keyword>
<dbReference type="EMBL" id="ML977313">
    <property type="protein sequence ID" value="KAF2120681.1"/>
    <property type="molecule type" value="Genomic_DNA"/>
</dbReference>
<reference evidence="2" key="1">
    <citation type="journal article" date="2020" name="Stud. Mycol.">
        <title>101 Dothideomycetes genomes: a test case for predicting lifestyles and emergence of pathogens.</title>
        <authorList>
            <person name="Haridas S."/>
            <person name="Albert R."/>
            <person name="Binder M."/>
            <person name="Bloem J."/>
            <person name="Labutti K."/>
            <person name="Salamov A."/>
            <person name="Andreopoulos B."/>
            <person name="Baker S."/>
            <person name="Barry K."/>
            <person name="Bills G."/>
            <person name="Bluhm B."/>
            <person name="Cannon C."/>
            <person name="Castanera R."/>
            <person name="Culley D."/>
            <person name="Daum C."/>
            <person name="Ezra D."/>
            <person name="Gonzalez J."/>
            <person name="Henrissat B."/>
            <person name="Kuo A."/>
            <person name="Liang C."/>
            <person name="Lipzen A."/>
            <person name="Lutzoni F."/>
            <person name="Magnuson J."/>
            <person name="Mondo S."/>
            <person name="Nolan M."/>
            <person name="Ohm R."/>
            <person name="Pangilinan J."/>
            <person name="Park H.-J."/>
            <person name="Ramirez L."/>
            <person name="Alfaro M."/>
            <person name="Sun H."/>
            <person name="Tritt A."/>
            <person name="Yoshinaga Y."/>
            <person name="Zwiers L.-H."/>
            <person name="Turgeon B."/>
            <person name="Goodwin S."/>
            <person name="Spatafora J."/>
            <person name="Crous P."/>
            <person name="Grigoriev I."/>
        </authorList>
    </citation>
    <scope>NUCLEOTIDE SEQUENCE</scope>
    <source>
        <strain evidence="2">CBS 627.86</strain>
    </source>
</reference>
<feature type="chain" id="PRO_5025569001" description="Prokaryotic phospholipase A2-domain-containing protein" evidence="1">
    <location>
        <begin position="20"/>
        <end position="108"/>
    </location>
</feature>
<name>A0A6A5ZQX9_9PLEO</name>
<protein>
    <recommendedName>
        <fullName evidence="4">Prokaryotic phospholipase A2-domain-containing protein</fullName>
    </recommendedName>
</protein>
<proteinExistence type="predicted"/>
<accession>A0A6A5ZQX9</accession>
<evidence type="ECO:0008006" key="4">
    <source>
        <dbReference type="Google" id="ProtNLM"/>
    </source>
</evidence>
<dbReference type="Proteomes" id="UP000799770">
    <property type="component" value="Unassembled WGS sequence"/>
</dbReference>
<feature type="signal peptide" evidence="1">
    <location>
        <begin position="1"/>
        <end position="19"/>
    </location>
</feature>
<sequence>MFVSILLLLLSSIFSASLGSALVALPTNDTALDDSGNTSARKCGFVTKGYYDSQCEPANIEVFEGYVCSFFNKDSGCDHRDWLATVRGKWQGYYGDKHAQAFKCSDNW</sequence>
<evidence type="ECO:0000313" key="2">
    <source>
        <dbReference type="EMBL" id="KAF2120681.1"/>
    </source>
</evidence>
<organism evidence="2 3">
    <name type="scientific">Lophiotrema nucula</name>
    <dbReference type="NCBI Taxonomy" id="690887"/>
    <lineage>
        <taxon>Eukaryota</taxon>
        <taxon>Fungi</taxon>
        <taxon>Dikarya</taxon>
        <taxon>Ascomycota</taxon>
        <taxon>Pezizomycotina</taxon>
        <taxon>Dothideomycetes</taxon>
        <taxon>Pleosporomycetidae</taxon>
        <taxon>Pleosporales</taxon>
        <taxon>Lophiotremataceae</taxon>
        <taxon>Lophiotrema</taxon>
    </lineage>
</organism>